<dbReference type="PANTHER" id="PTHR24381">
    <property type="entry name" value="ZINC FINGER PROTEIN"/>
    <property type="match status" value="1"/>
</dbReference>
<feature type="domain" description="C2H2-type" evidence="11">
    <location>
        <begin position="442"/>
        <end position="470"/>
    </location>
</feature>
<keyword evidence="6" id="KW-0805">Transcription regulation</keyword>
<dbReference type="AlphaFoldDB" id="A0A6J2X3S4"/>
<evidence type="ECO:0000256" key="4">
    <source>
        <dbReference type="ARBA" id="ARBA00022771"/>
    </source>
</evidence>
<evidence type="ECO:0000256" key="10">
    <source>
        <dbReference type="PROSITE-ProRule" id="PRU01263"/>
    </source>
</evidence>
<feature type="domain" description="C2H2-type" evidence="11">
    <location>
        <begin position="320"/>
        <end position="347"/>
    </location>
</feature>
<organism evidence="13 14">
    <name type="scientific">Sitophilus oryzae</name>
    <name type="common">Rice weevil</name>
    <name type="synonym">Curculio oryzae</name>
    <dbReference type="NCBI Taxonomy" id="7048"/>
    <lineage>
        <taxon>Eukaryota</taxon>
        <taxon>Metazoa</taxon>
        <taxon>Ecdysozoa</taxon>
        <taxon>Arthropoda</taxon>
        <taxon>Hexapoda</taxon>
        <taxon>Insecta</taxon>
        <taxon>Pterygota</taxon>
        <taxon>Neoptera</taxon>
        <taxon>Endopterygota</taxon>
        <taxon>Coleoptera</taxon>
        <taxon>Polyphaga</taxon>
        <taxon>Cucujiformia</taxon>
        <taxon>Curculionidae</taxon>
        <taxon>Dryophthorinae</taxon>
        <taxon>Sitophilus</taxon>
    </lineage>
</organism>
<feature type="binding site" evidence="10">
    <location>
        <position position="14"/>
    </location>
    <ligand>
        <name>Zn(2+)</name>
        <dbReference type="ChEBI" id="CHEBI:29105"/>
    </ligand>
</feature>
<dbReference type="Proteomes" id="UP000504635">
    <property type="component" value="Unplaced"/>
</dbReference>
<dbReference type="SMART" id="SM00355">
    <property type="entry name" value="ZnF_C2H2"/>
    <property type="match status" value="12"/>
</dbReference>
<evidence type="ECO:0000259" key="11">
    <source>
        <dbReference type="PROSITE" id="PS50157"/>
    </source>
</evidence>
<dbReference type="RefSeq" id="XP_030745655.1">
    <property type="nucleotide sequence ID" value="XM_030889795.1"/>
</dbReference>
<feature type="binding site" evidence="10">
    <location>
        <position position="11"/>
    </location>
    <ligand>
        <name>Zn(2+)</name>
        <dbReference type="ChEBI" id="CHEBI:29105"/>
    </ligand>
</feature>
<feature type="domain" description="C2H2-type" evidence="11">
    <location>
        <begin position="257"/>
        <end position="286"/>
    </location>
</feature>
<dbReference type="PANTHER" id="PTHR24381:SF393">
    <property type="entry name" value="CHROMATIN-LINKED ADAPTOR FOR MSL PROTEINS, ISOFORM B"/>
    <property type="match status" value="1"/>
</dbReference>
<feature type="domain" description="C2H2-type" evidence="11">
    <location>
        <begin position="555"/>
        <end position="582"/>
    </location>
</feature>
<dbReference type="GO" id="GO:0008270">
    <property type="term" value="F:zinc ion binding"/>
    <property type="evidence" value="ECO:0007669"/>
    <property type="project" value="UniProtKB-UniRule"/>
</dbReference>
<dbReference type="SUPFAM" id="SSF57667">
    <property type="entry name" value="beta-beta-alpha zinc fingers"/>
    <property type="match status" value="6"/>
</dbReference>
<gene>
    <name evidence="14" type="primary">LOC115874594</name>
</gene>
<keyword evidence="13" id="KW-1185">Reference proteome</keyword>
<reference evidence="14" key="1">
    <citation type="submission" date="2025-08" db="UniProtKB">
        <authorList>
            <consortium name="RefSeq"/>
        </authorList>
    </citation>
    <scope>IDENTIFICATION</scope>
    <source>
        <tissue evidence="14">Gonads</tissue>
    </source>
</reference>
<dbReference type="GO" id="GO:0000977">
    <property type="term" value="F:RNA polymerase II transcription regulatory region sequence-specific DNA binding"/>
    <property type="evidence" value="ECO:0007669"/>
    <property type="project" value="TreeGrafter"/>
</dbReference>
<evidence type="ECO:0000256" key="6">
    <source>
        <dbReference type="ARBA" id="ARBA00023015"/>
    </source>
</evidence>
<accession>A0A6J2X3S4</accession>
<keyword evidence="2 10" id="KW-0479">Metal-binding</keyword>
<name>A0A6J2X3S4_SITOR</name>
<evidence type="ECO:0000256" key="8">
    <source>
        <dbReference type="ARBA" id="ARBA00023242"/>
    </source>
</evidence>
<sequence>MLSRNSFSKICRTCLIQNELYLIDEVNWEDLNLTEIIQNYIPLELKENDKLPRMMCKYCIKAMYQIYHFFLKCKTSEETLLGIIHQESQDELNKQVLDRKISETEVYETNGGKNNLVKSESEDVGDNYSDIQYTDDLSDLDAKEVYDDIFYDSGKEEKSTTLRIINNIETEIILNNKPADLGDITGLKNGLGDDIEKEENTDAIIAISDIVNVKTEVNHIDIKKVMMRQRHKAQLIDQVNLLKNKNKSHTFLEGPPYKCINCDSSFQSYEELAKHQIETKHKKLHKTKHKKFICPYCKKEHTYRCMHLEHVRTHTGEKPNKCPTCGKCFNLQSVLSRHILTHMEVKPFKCRFCTKQFIRGPYLIDHERKHTGEKLICSFCGKSFQSNLVLSHHEKAHKEMEKCNKEPKKYNVKLFQCDICGKELHSITSLKEHVLLHGSRDFSCEICGRAYITKKKLEDHFQIAHTGMKHLCHICNKEYTRENDLKTHIKSHANMPNIYPCEICKKTFSLKGSLAQHMRIHTGDTKYQCKECLKICTTKRNLENHLRIHTGDKPFVCNFCGKMCAHEANLKQHMRLHTAEKKKHICEICGKAFHFGSRLKKHLAIHNKNGQLEITE</sequence>
<feature type="domain" description="C2H2-type" evidence="11">
    <location>
        <begin position="415"/>
        <end position="442"/>
    </location>
</feature>
<dbReference type="KEGG" id="soy:115874594"/>
<feature type="domain" description="C2H2-type" evidence="11">
    <location>
        <begin position="584"/>
        <end position="611"/>
    </location>
</feature>
<evidence type="ECO:0000259" key="12">
    <source>
        <dbReference type="PROSITE" id="PS51915"/>
    </source>
</evidence>
<dbReference type="FunFam" id="3.30.160.60:FF:000145">
    <property type="entry name" value="Zinc finger protein 574"/>
    <property type="match status" value="1"/>
</dbReference>
<keyword evidence="7" id="KW-0804">Transcription</keyword>
<comment type="subcellular location">
    <subcellularLocation>
        <location evidence="1">Nucleus</location>
    </subcellularLocation>
</comment>
<keyword evidence="3" id="KW-0677">Repeat</keyword>
<dbReference type="SUPFAM" id="SSF57716">
    <property type="entry name" value="Glucocorticoid receptor-like (DNA-binding domain)"/>
    <property type="match status" value="1"/>
</dbReference>
<feature type="binding site" evidence="10">
    <location>
        <position position="56"/>
    </location>
    <ligand>
        <name>Zn(2+)</name>
        <dbReference type="ChEBI" id="CHEBI:29105"/>
    </ligand>
</feature>
<feature type="domain" description="C2H2-type" evidence="11">
    <location>
        <begin position="527"/>
        <end position="554"/>
    </location>
</feature>
<feature type="domain" description="C2H2-type" evidence="11">
    <location>
        <begin position="499"/>
        <end position="526"/>
    </location>
</feature>
<feature type="domain" description="C2H2-type" evidence="11">
    <location>
        <begin position="292"/>
        <end position="319"/>
    </location>
</feature>
<evidence type="ECO:0000256" key="3">
    <source>
        <dbReference type="ARBA" id="ARBA00022737"/>
    </source>
</evidence>
<dbReference type="PROSITE" id="PS50157">
    <property type="entry name" value="ZINC_FINGER_C2H2_2"/>
    <property type="match status" value="12"/>
</dbReference>
<dbReference type="FunFam" id="3.30.160.60:FF:000130">
    <property type="entry name" value="Spalt-like transcription factor 4"/>
    <property type="match status" value="1"/>
</dbReference>
<dbReference type="InParanoid" id="A0A6J2X3S4"/>
<feature type="domain" description="C2H2-type" evidence="11">
    <location>
        <begin position="470"/>
        <end position="497"/>
    </location>
</feature>
<feature type="binding site" evidence="10">
    <location>
        <position position="59"/>
    </location>
    <ligand>
        <name>Zn(2+)</name>
        <dbReference type="ChEBI" id="CHEBI:29105"/>
    </ligand>
</feature>
<dbReference type="InterPro" id="IPR012934">
    <property type="entry name" value="Znf_AD"/>
</dbReference>
<dbReference type="GO" id="GO:0000981">
    <property type="term" value="F:DNA-binding transcription factor activity, RNA polymerase II-specific"/>
    <property type="evidence" value="ECO:0007669"/>
    <property type="project" value="TreeGrafter"/>
</dbReference>
<proteinExistence type="predicted"/>
<dbReference type="FunFam" id="3.30.160.60:FF:002343">
    <property type="entry name" value="Zinc finger protein 33A"/>
    <property type="match status" value="1"/>
</dbReference>
<feature type="domain" description="ZAD" evidence="12">
    <location>
        <begin position="9"/>
        <end position="83"/>
    </location>
</feature>
<dbReference type="PROSITE" id="PS51915">
    <property type="entry name" value="ZAD"/>
    <property type="match status" value="1"/>
</dbReference>
<evidence type="ECO:0000256" key="7">
    <source>
        <dbReference type="ARBA" id="ARBA00023163"/>
    </source>
</evidence>
<dbReference type="OrthoDB" id="6077919at2759"/>
<evidence type="ECO:0000256" key="2">
    <source>
        <dbReference type="ARBA" id="ARBA00022723"/>
    </source>
</evidence>
<evidence type="ECO:0000256" key="5">
    <source>
        <dbReference type="ARBA" id="ARBA00022833"/>
    </source>
</evidence>
<dbReference type="Pfam" id="PF07776">
    <property type="entry name" value="zf-AD"/>
    <property type="match status" value="1"/>
</dbReference>
<keyword evidence="4 9" id="KW-0863">Zinc-finger</keyword>
<feature type="domain" description="C2H2-type" evidence="11">
    <location>
        <begin position="348"/>
        <end position="375"/>
    </location>
</feature>
<feature type="domain" description="C2H2-type" evidence="11">
    <location>
        <begin position="375"/>
        <end position="402"/>
    </location>
</feature>
<dbReference type="Pfam" id="PF00096">
    <property type="entry name" value="zf-C2H2"/>
    <property type="match status" value="5"/>
</dbReference>
<dbReference type="FunFam" id="3.30.160.60:FF:000446">
    <property type="entry name" value="Zinc finger protein"/>
    <property type="match status" value="1"/>
</dbReference>
<keyword evidence="5 10" id="KW-0862">Zinc</keyword>
<dbReference type="InterPro" id="IPR036236">
    <property type="entry name" value="Znf_C2H2_sf"/>
</dbReference>
<dbReference type="PROSITE" id="PS00028">
    <property type="entry name" value="ZINC_FINGER_C2H2_1"/>
    <property type="match status" value="11"/>
</dbReference>
<dbReference type="Pfam" id="PF12874">
    <property type="entry name" value="zf-met"/>
    <property type="match status" value="1"/>
</dbReference>
<evidence type="ECO:0000256" key="1">
    <source>
        <dbReference type="ARBA" id="ARBA00004123"/>
    </source>
</evidence>
<protein>
    <submittedName>
        <fullName evidence="14">Zinc finger protein 708-like</fullName>
    </submittedName>
</protein>
<dbReference type="GO" id="GO:0005634">
    <property type="term" value="C:nucleus"/>
    <property type="evidence" value="ECO:0007669"/>
    <property type="project" value="UniProtKB-SubCell"/>
</dbReference>
<evidence type="ECO:0000256" key="9">
    <source>
        <dbReference type="PROSITE-ProRule" id="PRU00042"/>
    </source>
</evidence>
<dbReference type="SMART" id="SM00868">
    <property type="entry name" value="zf-AD"/>
    <property type="match status" value="1"/>
</dbReference>
<evidence type="ECO:0000313" key="14">
    <source>
        <dbReference type="RefSeq" id="XP_030745655.1"/>
    </source>
</evidence>
<dbReference type="InterPro" id="IPR013087">
    <property type="entry name" value="Znf_C2H2_type"/>
</dbReference>
<dbReference type="GeneID" id="115874594"/>
<dbReference type="Gene3D" id="3.40.1800.20">
    <property type="match status" value="1"/>
</dbReference>
<keyword evidence="8" id="KW-0539">Nucleus</keyword>
<dbReference type="Gene3D" id="3.30.160.60">
    <property type="entry name" value="Classic Zinc Finger"/>
    <property type="match status" value="9"/>
</dbReference>
<evidence type="ECO:0000313" key="13">
    <source>
        <dbReference type="Proteomes" id="UP000504635"/>
    </source>
</evidence>